<comment type="caution">
    <text evidence="2">The sequence shown here is derived from an EMBL/GenBank/DDBJ whole genome shotgun (WGS) entry which is preliminary data.</text>
</comment>
<dbReference type="Proteomes" id="UP001457282">
    <property type="component" value="Unassembled WGS sequence"/>
</dbReference>
<name>A0AAW1WXT8_RUBAR</name>
<feature type="compositionally biased region" description="Polar residues" evidence="1">
    <location>
        <begin position="58"/>
        <end position="67"/>
    </location>
</feature>
<keyword evidence="3" id="KW-1185">Reference proteome</keyword>
<proteinExistence type="predicted"/>
<dbReference type="EMBL" id="JBEDUW010000005">
    <property type="protein sequence ID" value="KAK9929202.1"/>
    <property type="molecule type" value="Genomic_DNA"/>
</dbReference>
<evidence type="ECO:0000256" key="1">
    <source>
        <dbReference type="SAM" id="MobiDB-lite"/>
    </source>
</evidence>
<protein>
    <submittedName>
        <fullName evidence="2">Uncharacterized protein</fullName>
    </submittedName>
</protein>
<evidence type="ECO:0000313" key="3">
    <source>
        <dbReference type="Proteomes" id="UP001457282"/>
    </source>
</evidence>
<sequence length="165" mass="18419">MLYLYIKPVQFQAIAQPARACTAHCTAQPTLLPPLYRVRPAAFSSRAAPHNRRHRRSNLSPSRLTSTLPPTSALCAATLLHRSRRRCHRFSLSPPLPAVLHRTDLSCRHRRCPHREPLEPMLSVFCHDPRSNPCPFCPRIPAGVLKCHSPTPTPSRPSAQAASSM</sequence>
<feature type="region of interest" description="Disordered" evidence="1">
    <location>
        <begin position="43"/>
        <end position="67"/>
    </location>
</feature>
<reference evidence="2 3" key="1">
    <citation type="journal article" date="2023" name="G3 (Bethesda)">
        <title>A chromosome-length genome assembly and annotation of blackberry (Rubus argutus, cv. 'Hillquist').</title>
        <authorList>
            <person name="Bruna T."/>
            <person name="Aryal R."/>
            <person name="Dudchenko O."/>
            <person name="Sargent D.J."/>
            <person name="Mead D."/>
            <person name="Buti M."/>
            <person name="Cavallini A."/>
            <person name="Hytonen T."/>
            <person name="Andres J."/>
            <person name="Pham M."/>
            <person name="Weisz D."/>
            <person name="Mascagni F."/>
            <person name="Usai G."/>
            <person name="Natali L."/>
            <person name="Bassil N."/>
            <person name="Fernandez G.E."/>
            <person name="Lomsadze A."/>
            <person name="Armour M."/>
            <person name="Olukolu B."/>
            <person name="Poorten T."/>
            <person name="Britton C."/>
            <person name="Davik J."/>
            <person name="Ashrafi H."/>
            <person name="Aiden E.L."/>
            <person name="Borodovsky M."/>
            <person name="Worthington M."/>
        </authorList>
    </citation>
    <scope>NUCLEOTIDE SEQUENCE [LARGE SCALE GENOMIC DNA]</scope>
    <source>
        <strain evidence="2">PI 553951</strain>
    </source>
</reference>
<accession>A0AAW1WXT8</accession>
<dbReference type="AlphaFoldDB" id="A0AAW1WXT8"/>
<evidence type="ECO:0000313" key="2">
    <source>
        <dbReference type="EMBL" id="KAK9929202.1"/>
    </source>
</evidence>
<organism evidence="2 3">
    <name type="scientific">Rubus argutus</name>
    <name type="common">Southern blackberry</name>
    <dbReference type="NCBI Taxonomy" id="59490"/>
    <lineage>
        <taxon>Eukaryota</taxon>
        <taxon>Viridiplantae</taxon>
        <taxon>Streptophyta</taxon>
        <taxon>Embryophyta</taxon>
        <taxon>Tracheophyta</taxon>
        <taxon>Spermatophyta</taxon>
        <taxon>Magnoliopsida</taxon>
        <taxon>eudicotyledons</taxon>
        <taxon>Gunneridae</taxon>
        <taxon>Pentapetalae</taxon>
        <taxon>rosids</taxon>
        <taxon>fabids</taxon>
        <taxon>Rosales</taxon>
        <taxon>Rosaceae</taxon>
        <taxon>Rosoideae</taxon>
        <taxon>Rosoideae incertae sedis</taxon>
        <taxon>Rubus</taxon>
    </lineage>
</organism>
<gene>
    <name evidence="2" type="ORF">M0R45_026308</name>
</gene>